<reference evidence="1 2" key="1">
    <citation type="submission" date="2017-12" db="EMBL/GenBank/DDBJ databases">
        <title>Hemimetabolous genomes reveal molecular basis of termite eusociality.</title>
        <authorList>
            <person name="Harrison M.C."/>
            <person name="Jongepier E."/>
            <person name="Robertson H.M."/>
            <person name="Arning N."/>
            <person name="Bitard-Feildel T."/>
            <person name="Chao H."/>
            <person name="Childers C.P."/>
            <person name="Dinh H."/>
            <person name="Doddapaneni H."/>
            <person name="Dugan S."/>
            <person name="Gowin J."/>
            <person name="Greiner C."/>
            <person name="Han Y."/>
            <person name="Hu H."/>
            <person name="Hughes D.S.T."/>
            <person name="Huylmans A.-K."/>
            <person name="Kemena C."/>
            <person name="Kremer L.P.M."/>
            <person name="Lee S.L."/>
            <person name="Lopez-Ezquerra A."/>
            <person name="Mallet L."/>
            <person name="Monroy-Kuhn J.M."/>
            <person name="Moser A."/>
            <person name="Murali S.C."/>
            <person name="Muzny D.M."/>
            <person name="Otani S."/>
            <person name="Piulachs M.-D."/>
            <person name="Poelchau M."/>
            <person name="Qu J."/>
            <person name="Schaub F."/>
            <person name="Wada-Katsumata A."/>
            <person name="Worley K.C."/>
            <person name="Xie Q."/>
            <person name="Ylla G."/>
            <person name="Poulsen M."/>
            <person name="Gibbs R.A."/>
            <person name="Schal C."/>
            <person name="Richards S."/>
            <person name="Belles X."/>
            <person name="Korb J."/>
            <person name="Bornberg-Bauer E."/>
        </authorList>
    </citation>
    <scope>NUCLEOTIDE SEQUENCE [LARGE SCALE GENOMIC DNA]</scope>
    <source>
        <tissue evidence="1">Whole body</tissue>
    </source>
</reference>
<feature type="non-terminal residue" evidence="1">
    <location>
        <position position="1"/>
    </location>
</feature>
<proteinExistence type="predicted"/>
<sequence>RQFCSYSKISQHFMEPEGSLPCSQEPLGLPCGLFPSGFPTNNLYAFLVSPIRATCPAYLILLDLIILTILGEEYKLRSSSLCSFLQPPVTSSLFGPNILLNTLFSNTLNLCSSLNVRDQLSHPYRTTGKIKFLYILIFCFWTVDEKTKGSGLNGSKHYPGSVSS</sequence>
<dbReference type="EMBL" id="NEVH01006731">
    <property type="protein sequence ID" value="PNF36818.1"/>
    <property type="molecule type" value="Genomic_DNA"/>
</dbReference>
<protein>
    <submittedName>
        <fullName evidence="1">Uncharacterized protein</fullName>
    </submittedName>
</protein>
<dbReference type="AlphaFoldDB" id="A0A2J7R7K5"/>
<organism evidence="1 2">
    <name type="scientific">Cryptotermes secundus</name>
    <dbReference type="NCBI Taxonomy" id="105785"/>
    <lineage>
        <taxon>Eukaryota</taxon>
        <taxon>Metazoa</taxon>
        <taxon>Ecdysozoa</taxon>
        <taxon>Arthropoda</taxon>
        <taxon>Hexapoda</taxon>
        <taxon>Insecta</taxon>
        <taxon>Pterygota</taxon>
        <taxon>Neoptera</taxon>
        <taxon>Polyneoptera</taxon>
        <taxon>Dictyoptera</taxon>
        <taxon>Blattodea</taxon>
        <taxon>Blattoidea</taxon>
        <taxon>Termitoidae</taxon>
        <taxon>Kalotermitidae</taxon>
        <taxon>Cryptotermitinae</taxon>
        <taxon>Cryptotermes</taxon>
    </lineage>
</organism>
<comment type="caution">
    <text evidence="1">The sequence shown here is derived from an EMBL/GenBank/DDBJ whole genome shotgun (WGS) entry which is preliminary data.</text>
</comment>
<accession>A0A2J7R7K5</accession>
<evidence type="ECO:0000313" key="1">
    <source>
        <dbReference type="EMBL" id="PNF36818.1"/>
    </source>
</evidence>
<name>A0A2J7R7K5_9NEOP</name>
<dbReference type="InParanoid" id="A0A2J7R7K5"/>
<dbReference type="Proteomes" id="UP000235965">
    <property type="component" value="Unassembled WGS sequence"/>
</dbReference>
<evidence type="ECO:0000313" key="2">
    <source>
        <dbReference type="Proteomes" id="UP000235965"/>
    </source>
</evidence>
<gene>
    <name evidence="1" type="ORF">B7P43_G09612</name>
</gene>
<keyword evidence="2" id="KW-1185">Reference proteome</keyword>